<dbReference type="InterPro" id="IPR001789">
    <property type="entry name" value="Sig_transdc_resp-reg_receiver"/>
</dbReference>
<evidence type="ECO:0000259" key="4">
    <source>
        <dbReference type="PROSITE" id="PS50930"/>
    </source>
</evidence>
<dbReference type="Gene3D" id="2.40.50.1020">
    <property type="entry name" value="LytTr DNA-binding domain"/>
    <property type="match status" value="1"/>
</dbReference>
<keyword evidence="6" id="KW-1185">Reference proteome</keyword>
<dbReference type="Gene3D" id="3.40.50.2300">
    <property type="match status" value="1"/>
</dbReference>
<name>A0ABP8IT60_9BACT</name>
<evidence type="ECO:0000256" key="2">
    <source>
        <dbReference type="PROSITE-ProRule" id="PRU00169"/>
    </source>
</evidence>
<dbReference type="InterPro" id="IPR039420">
    <property type="entry name" value="WalR-like"/>
</dbReference>
<evidence type="ECO:0000259" key="3">
    <source>
        <dbReference type="PROSITE" id="PS50110"/>
    </source>
</evidence>
<protein>
    <submittedName>
        <fullName evidence="5">LytTR family DNA-binding domain-containing protein</fullName>
    </submittedName>
</protein>
<accession>A0ABP8IT60</accession>
<dbReference type="Pfam" id="PF04397">
    <property type="entry name" value="LytTR"/>
    <property type="match status" value="1"/>
</dbReference>
<evidence type="ECO:0000313" key="5">
    <source>
        <dbReference type="EMBL" id="GAA4371545.1"/>
    </source>
</evidence>
<dbReference type="SMART" id="SM00448">
    <property type="entry name" value="REC"/>
    <property type="match status" value="1"/>
</dbReference>
<dbReference type="PROSITE" id="PS50110">
    <property type="entry name" value="RESPONSE_REGULATORY"/>
    <property type="match status" value="1"/>
</dbReference>
<evidence type="ECO:0000313" key="6">
    <source>
        <dbReference type="Proteomes" id="UP001500454"/>
    </source>
</evidence>
<dbReference type="PANTHER" id="PTHR48111">
    <property type="entry name" value="REGULATOR OF RPOS"/>
    <property type="match status" value="1"/>
</dbReference>
<dbReference type="PANTHER" id="PTHR48111:SF17">
    <property type="entry name" value="TRANSCRIPTIONAL REGULATORY PROTEIN YPDB"/>
    <property type="match status" value="1"/>
</dbReference>
<dbReference type="RefSeq" id="WP_345220225.1">
    <property type="nucleotide sequence ID" value="NZ_BAABHA010000001.1"/>
</dbReference>
<evidence type="ECO:0000256" key="1">
    <source>
        <dbReference type="ARBA" id="ARBA00023125"/>
    </source>
</evidence>
<dbReference type="PROSITE" id="PS50930">
    <property type="entry name" value="HTH_LYTTR"/>
    <property type="match status" value="1"/>
</dbReference>
<dbReference type="SUPFAM" id="SSF52172">
    <property type="entry name" value="CheY-like"/>
    <property type="match status" value="1"/>
</dbReference>
<keyword evidence="1 5" id="KW-0238">DNA-binding</keyword>
<dbReference type="InterPro" id="IPR011006">
    <property type="entry name" value="CheY-like_superfamily"/>
</dbReference>
<organism evidence="5 6">
    <name type="scientific">Hymenobacter koreensis</name>
    <dbReference type="NCBI Taxonomy" id="1084523"/>
    <lineage>
        <taxon>Bacteria</taxon>
        <taxon>Pseudomonadati</taxon>
        <taxon>Bacteroidota</taxon>
        <taxon>Cytophagia</taxon>
        <taxon>Cytophagales</taxon>
        <taxon>Hymenobacteraceae</taxon>
        <taxon>Hymenobacter</taxon>
    </lineage>
</organism>
<dbReference type="InterPro" id="IPR007492">
    <property type="entry name" value="LytTR_DNA-bd_dom"/>
</dbReference>
<comment type="caution">
    <text evidence="5">The sequence shown here is derived from an EMBL/GenBank/DDBJ whole genome shotgun (WGS) entry which is preliminary data.</text>
</comment>
<proteinExistence type="predicted"/>
<feature type="modified residue" description="4-aspartylphosphate" evidence="2">
    <location>
        <position position="63"/>
    </location>
</feature>
<dbReference type="EMBL" id="BAABHA010000001">
    <property type="protein sequence ID" value="GAA4371545.1"/>
    <property type="molecule type" value="Genomic_DNA"/>
</dbReference>
<sequence>MDDSPVSARVLSCVIVDDEPLATAVLQRYCAQLPFLQLVATFHDALSALAFLQSTAVDLVLLDIEMPGLTGMQLAQVLPTDRKPRIILTTAYNQYAVQGYELGVADYLVKPIAFQRFVQAVTRVHQSSTAAPLVPAAPAAVAAEPAQSTPVQTMADAMFVKNEHRLQRVAFDDILYIEGMKEYLMIYTADGGKILTLQSFRRVEEVLPPQRFARIHKSFVVALPRIEHVERGKVQVAGRLLPVGDAYRDAFMALIRAYNQL</sequence>
<feature type="domain" description="Response regulatory" evidence="3">
    <location>
        <begin position="12"/>
        <end position="125"/>
    </location>
</feature>
<dbReference type="GO" id="GO:0003677">
    <property type="term" value="F:DNA binding"/>
    <property type="evidence" value="ECO:0007669"/>
    <property type="project" value="UniProtKB-KW"/>
</dbReference>
<gene>
    <name evidence="5" type="ORF">GCM10023186_00060</name>
</gene>
<keyword evidence="2" id="KW-0597">Phosphoprotein</keyword>
<reference evidence="6" key="1">
    <citation type="journal article" date="2019" name="Int. J. Syst. Evol. Microbiol.">
        <title>The Global Catalogue of Microorganisms (GCM) 10K type strain sequencing project: providing services to taxonomists for standard genome sequencing and annotation.</title>
        <authorList>
            <consortium name="The Broad Institute Genomics Platform"/>
            <consortium name="The Broad Institute Genome Sequencing Center for Infectious Disease"/>
            <person name="Wu L."/>
            <person name="Ma J."/>
        </authorList>
    </citation>
    <scope>NUCLEOTIDE SEQUENCE [LARGE SCALE GENOMIC DNA]</scope>
    <source>
        <strain evidence="6">JCM 17924</strain>
    </source>
</reference>
<dbReference type="Proteomes" id="UP001500454">
    <property type="component" value="Unassembled WGS sequence"/>
</dbReference>
<feature type="domain" description="HTH LytTR-type" evidence="4">
    <location>
        <begin position="158"/>
        <end position="231"/>
    </location>
</feature>
<dbReference type="Pfam" id="PF00072">
    <property type="entry name" value="Response_reg"/>
    <property type="match status" value="1"/>
</dbReference>
<dbReference type="SMART" id="SM00850">
    <property type="entry name" value="LytTR"/>
    <property type="match status" value="1"/>
</dbReference>